<sequence length="77" mass="8854">MKKNENIAIEVVTLQDIGYMLAENQADLTIRQKLFLNHAVPLVRDKQDKQSSGTNHASHSLKDRVRRKKQEISRGIE</sequence>
<organism evidence="2">
    <name type="scientific">Methanobrevibacter smithii tailed virus 1</name>
    <dbReference type="NCBI Taxonomy" id="3148917"/>
    <lineage>
        <taxon>Viruses</taxon>
        <taxon>Duplodnaviria</taxon>
        <taxon>Heunggongvirae</taxon>
        <taxon>Uroviricota</taxon>
        <taxon>Caudoviricetes</taxon>
        <taxon>Methanobavirales</taxon>
        <taxon>Usuviridae</taxon>
        <taxon>Manusuvirus</taxon>
        <taxon>Manusuvirus methanobrevibacteri</taxon>
    </lineage>
</organism>
<proteinExistence type="predicted"/>
<accession>A0AAU8BA97</accession>
<reference evidence="2" key="1">
    <citation type="submission" date="2024-03" db="EMBL/GenBank/DDBJ databases">
        <title>Archaeal virus exists in stable equilibrium with its dominant human gut methanogen host.</title>
        <authorList>
            <person name="Baquero D.P."/>
            <person name="Medvedeva S."/>
            <person name="Martin-Gallausiaux C."/>
            <person name="Pende N."/>
            <person name="Sartori-Rupp A."/>
            <person name="Tachon S."/>
            <person name="Pedron T."/>
            <person name="Debarbieux L."/>
            <person name="Borrel G."/>
            <person name="Gribaldo S."/>
            <person name="Krupovic M."/>
        </authorList>
    </citation>
    <scope>NUCLEOTIDE SEQUENCE</scope>
</reference>
<dbReference type="EMBL" id="PP537965">
    <property type="protein sequence ID" value="XCD08695.1"/>
    <property type="molecule type" value="Genomic_DNA"/>
</dbReference>
<feature type="region of interest" description="Disordered" evidence="1">
    <location>
        <begin position="44"/>
        <end position="77"/>
    </location>
</feature>
<protein>
    <submittedName>
        <fullName evidence="2">Uncharacterized protein</fullName>
    </submittedName>
</protein>
<evidence type="ECO:0000256" key="1">
    <source>
        <dbReference type="SAM" id="MobiDB-lite"/>
    </source>
</evidence>
<name>A0AAU8BA97_9CAUD</name>
<evidence type="ECO:0000313" key="2">
    <source>
        <dbReference type="EMBL" id="XCD08695.1"/>
    </source>
</evidence>